<dbReference type="OrthoDB" id="5299585at2759"/>
<name>S8A422_DACHA</name>
<reference evidence="2" key="2">
    <citation type="submission" date="2013-04" db="EMBL/GenBank/DDBJ databases">
        <title>Genomic mechanisms accounting for the adaptation to parasitism in nematode-trapping fungi.</title>
        <authorList>
            <person name="Ahren D.G."/>
        </authorList>
    </citation>
    <scope>NUCLEOTIDE SEQUENCE [LARGE SCALE GENOMIC DNA]</scope>
    <source>
        <strain evidence="2">CBS 200.50</strain>
    </source>
</reference>
<dbReference type="EMBL" id="AQGS01000635">
    <property type="protein sequence ID" value="EPS37529.1"/>
    <property type="molecule type" value="Genomic_DNA"/>
</dbReference>
<keyword evidence="2" id="KW-1185">Reference proteome</keyword>
<evidence type="ECO:0000313" key="2">
    <source>
        <dbReference type="Proteomes" id="UP000015100"/>
    </source>
</evidence>
<organism evidence="1 2">
    <name type="scientific">Dactylellina haptotyla (strain CBS 200.50)</name>
    <name type="common">Nematode-trapping fungus</name>
    <name type="synonym">Monacrosporium haptotylum</name>
    <dbReference type="NCBI Taxonomy" id="1284197"/>
    <lineage>
        <taxon>Eukaryota</taxon>
        <taxon>Fungi</taxon>
        <taxon>Dikarya</taxon>
        <taxon>Ascomycota</taxon>
        <taxon>Pezizomycotina</taxon>
        <taxon>Orbiliomycetes</taxon>
        <taxon>Orbiliales</taxon>
        <taxon>Orbiliaceae</taxon>
        <taxon>Dactylellina</taxon>
    </lineage>
</organism>
<comment type="caution">
    <text evidence="1">The sequence shown here is derived from an EMBL/GenBank/DDBJ whole genome shotgun (WGS) entry which is preliminary data.</text>
</comment>
<evidence type="ECO:0000313" key="1">
    <source>
        <dbReference type="EMBL" id="EPS37529.1"/>
    </source>
</evidence>
<dbReference type="Proteomes" id="UP000015100">
    <property type="component" value="Unassembled WGS sequence"/>
</dbReference>
<gene>
    <name evidence="1" type="ORF">H072_8770</name>
</gene>
<protein>
    <submittedName>
        <fullName evidence="1">Uncharacterized protein</fullName>
    </submittedName>
</protein>
<dbReference type="AlphaFoldDB" id="S8A422"/>
<sequence length="288" mass="32171">MKSKRVTLYALAGLCATAIRLVTAIPDINIPIDEYNFFLEQHTAALQGIGTLLFDVSYTLYESLNTFDTDTVDRVHAIVAILSNPTDYPQAEEIGTGFSEDTLDWDIAATDIYQRIDDSVTSILPTQLNLPAEIWTTHGGQLEPITFAGALEGFATSILAGAVDVRDPTELMNWLFLTDIDNVRAQLNSDAFLELYHAIEMLQEHTSEAIATMDDGYFLVQWRVKIETAYVHFKEPLLRGKAFWMEVYNQLGKILYGLKKIQDEVGLHPPAVLAADLGDADDEFLFDD</sequence>
<proteinExistence type="predicted"/>
<reference evidence="1 2" key="1">
    <citation type="journal article" date="2013" name="PLoS Genet.">
        <title>Genomic mechanisms accounting for the adaptation to parasitism in nematode-trapping fungi.</title>
        <authorList>
            <person name="Meerupati T."/>
            <person name="Andersson K.M."/>
            <person name="Friman E."/>
            <person name="Kumar D."/>
            <person name="Tunlid A."/>
            <person name="Ahren D."/>
        </authorList>
    </citation>
    <scope>NUCLEOTIDE SEQUENCE [LARGE SCALE GENOMIC DNA]</scope>
    <source>
        <strain evidence="1 2">CBS 200.50</strain>
    </source>
</reference>
<accession>S8A422</accession>
<dbReference type="HOGENOM" id="CLU_966502_0_0_1"/>
<dbReference type="OMA" id="YHAIEML"/>